<reference evidence="13" key="1">
    <citation type="journal article" date="2015" name="Genome Announc.">
        <title>Draft genome sequence of Talaromyces cellulolyticus strain Y-94, a source of lignocellulosic biomass-degrading enzymes.</title>
        <authorList>
            <person name="Fujii T."/>
            <person name="Koike H."/>
            <person name="Sawayama S."/>
            <person name="Yano S."/>
            <person name="Inoue H."/>
        </authorList>
    </citation>
    <scope>NUCLEOTIDE SEQUENCE [LARGE SCALE GENOMIC DNA]</scope>
    <source>
        <strain evidence="13">Y-94</strain>
    </source>
</reference>
<dbReference type="HAMAP" id="MF_03029">
    <property type="entry name" value="WDR12"/>
    <property type="match status" value="1"/>
</dbReference>
<dbReference type="EMBL" id="DF933835">
    <property type="protein sequence ID" value="GAM40466.1"/>
    <property type="molecule type" value="Genomic_DNA"/>
</dbReference>
<protein>
    <recommendedName>
        <fullName evidence="6">Ribosome biogenesis protein YTM1</fullName>
    </recommendedName>
</protein>
<dbReference type="Gene3D" id="2.130.10.10">
    <property type="entry name" value="YVTN repeat-like/Quinoprotein amine dehydrogenase"/>
    <property type="match status" value="1"/>
</dbReference>
<keyword evidence="4" id="KW-0677">Repeat</keyword>
<feature type="region of interest" description="Disordered" evidence="9">
    <location>
        <begin position="993"/>
        <end position="1021"/>
    </location>
</feature>
<dbReference type="GO" id="GO:0007094">
    <property type="term" value="P:mitotic spindle assembly checkpoint signaling"/>
    <property type="evidence" value="ECO:0007669"/>
    <property type="project" value="TreeGrafter"/>
</dbReference>
<keyword evidence="8" id="KW-0175">Coiled coil</keyword>
<dbReference type="PRINTS" id="PR00320">
    <property type="entry name" value="GPROTEINBRPT"/>
</dbReference>
<dbReference type="Gene3D" id="1.10.357.150">
    <property type="match status" value="1"/>
</dbReference>
<sequence>MTSAVNQGDLSKSLLAFVADGKYPDSEDVISANVTPDFLPKALQDISVARAQVEDEINSLSRDTASDVDGWMSQARQLRADIERSRETARNIVAQHERTQPLRAQVEDAAAKVQLMNTELAFNEGVTHILEEVQKFTAHIFNGRKAVEGEQIDESIISLEAAEQFIQSSDLSRHSNVASLVQGRLSSLRNDISNLLLSCWTRQVRLNKNELEIRPNDDTEQSALSNLITSLSRLDMFNAVNTSFQQGLLNNIIQPILMLKNPGQSCSVSVDDNGVRVREPSSSSISDVIDRLLLVFRYLQEKLPTSMSASVAEVIIPRTSTMLSEHWLTPNIPLNLEGIQNFESTLIRVTEFTGAVESLGWKGQEELVSWVNQLPRLWLTRRRVDSLDQVRRILVQSKGSTKEVQRVEKEVVNSTDDVLLDTGVTDDWDANWGNESEGEVEEAVQATTTTEANADVEDDVDAWGLGEEEEEEEDNAKENEGEHDEDAWGWGDDVDEEPGIENHKPDNKAQPPIKKKHEDPAAEKRSATKEITLTEHYTITDIPDSVIALIQQQVTDSASLATPEFSSSRVSASGNGLLALPTLILAMFKAIASSFYSLKLNAGHIYLYNDSLYLAEQVRNLVEQHELRRLTADVEGLERFGKLSYSKEMQTQRTIVTDLLDGSQGFVQCSEQPFLRECENAVEATVDRVRSVFKEWQPILSHSALLQAMGSLLSSVINKVIIDVEDLSDISEAESQTLVTFCNKISTLEDMFIPEPGVDATSMAAVDGDIALPESTGPILVPTGLRRYALSTLVNNLLGNDKPIPLEFLVNGTYLRTSIDEYLTANGISAETTLEVEYVRALIPPLHIASFLHDDWVSSVDVLSATSVTGGQSVAAGQERILSGSYDGLLRMWNMSSQTIAVSPDASEGGHTASIKAAKFISPTQLASAGLDRTVRVWKYAEEEDGSMARITPQLELYGHKSGIESLAIHAPSNRMLSASADHTVGFWSTRKSDAPTAPAELLPSSVSRSSKRRKLNSSVSTAQRGPLALLSSHTGPVSAAIFDAKDSTVGYSASWDHSLRTWDLVTSALVDTRSTSHPLLSLEHLPELHLLAAGTSARHITLIDPRASATSVSVMTLRGHTNAVVTLARDPNSTYGLISGSHDGTCRIWDVRSTKTDKEGVVGKDIYSIPRKSLEESGREGSKRIGGDGIKVFGVCWDRSVGIVSAGEDKRIQINRGEGVLQTEPSK</sequence>
<dbReference type="InterPro" id="IPR020472">
    <property type="entry name" value="WD40_PAC1"/>
</dbReference>
<dbReference type="FunFam" id="2.130.10.10:FF:000593">
    <property type="entry name" value="Ribosome biogenesis protein ytm1"/>
    <property type="match status" value="1"/>
</dbReference>
<dbReference type="GO" id="GO:0000466">
    <property type="term" value="P:maturation of 5.8S rRNA from tricistronic rRNA transcript (SSU-rRNA, 5.8S rRNA, LSU-rRNA)"/>
    <property type="evidence" value="ECO:0007669"/>
    <property type="project" value="UniProtKB-UniRule"/>
</dbReference>
<dbReference type="InterPro" id="IPR019775">
    <property type="entry name" value="WD40_repeat_CS"/>
</dbReference>
<dbReference type="Pfam" id="PF22766">
    <property type="entry name" value="ZW10_C2"/>
    <property type="match status" value="1"/>
</dbReference>
<feature type="repeat" description="WD" evidence="7">
    <location>
        <begin position="1118"/>
        <end position="1160"/>
    </location>
</feature>
<evidence type="ECO:0000256" key="3">
    <source>
        <dbReference type="ARBA" id="ARBA00022574"/>
    </source>
</evidence>
<feature type="domain" description="ZW10 C-terminal helical" evidence="11">
    <location>
        <begin position="681"/>
        <end position="745"/>
    </location>
</feature>
<keyword evidence="5 6" id="KW-0539">Nucleus</keyword>
<name>A0A6N4SL68_TALPI</name>
<feature type="repeat" description="WD" evidence="7">
    <location>
        <begin position="1031"/>
        <end position="1073"/>
    </location>
</feature>
<evidence type="ECO:0000256" key="8">
    <source>
        <dbReference type="SAM" id="Coils"/>
    </source>
</evidence>
<dbReference type="InterPro" id="IPR055148">
    <property type="entry name" value="ZW10_C_2"/>
</dbReference>
<feature type="compositionally biased region" description="Basic and acidic residues" evidence="9">
    <location>
        <begin position="516"/>
        <end position="528"/>
    </location>
</feature>
<dbReference type="GO" id="GO:0043021">
    <property type="term" value="F:ribonucleoprotein complex binding"/>
    <property type="evidence" value="ECO:0007669"/>
    <property type="project" value="UniProtKB-UniRule"/>
</dbReference>
<evidence type="ECO:0000256" key="1">
    <source>
        <dbReference type="ARBA" id="ARBA00022517"/>
    </source>
</evidence>
<feature type="domain" description="NLE" evidence="10">
    <location>
        <begin position="771"/>
        <end position="823"/>
    </location>
</feature>
<dbReference type="GO" id="GO:0006888">
    <property type="term" value="P:endoplasmic reticulum to Golgi vesicle-mediated transport"/>
    <property type="evidence" value="ECO:0007669"/>
    <property type="project" value="TreeGrafter"/>
</dbReference>
<proteinExistence type="inferred from homology"/>
<evidence type="ECO:0000259" key="10">
    <source>
        <dbReference type="Pfam" id="PF08154"/>
    </source>
</evidence>
<evidence type="ECO:0000256" key="9">
    <source>
        <dbReference type="SAM" id="MobiDB-lite"/>
    </source>
</evidence>
<dbReference type="GO" id="GO:0030687">
    <property type="term" value="C:preribosome, large subunit precursor"/>
    <property type="evidence" value="ECO:0007669"/>
    <property type="project" value="UniProtKB-UniRule"/>
</dbReference>
<evidence type="ECO:0000313" key="12">
    <source>
        <dbReference type="EMBL" id="GAM40466.1"/>
    </source>
</evidence>
<dbReference type="PROSITE" id="PS00678">
    <property type="entry name" value="WD_REPEATS_1"/>
    <property type="match status" value="1"/>
</dbReference>
<feature type="repeat" description="WD" evidence="7">
    <location>
        <begin position="957"/>
        <end position="998"/>
    </location>
</feature>
<dbReference type="GO" id="GO:1990423">
    <property type="term" value="C:RZZ complex"/>
    <property type="evidence" value="ECO:0007669"/>
    <property type="project" value="TreeGrafter"/>
</dbReference>
<comment type="caution">
    <text evidence="12">The sequence shown here is derived from an EMBL/GenBank/DDBJ whole genome shotgun (WGS) entry which is preliminary data.</text>
</comment>
<evidence type="ECO:0000256" key="2">
    <source>
        <dbReference type="ARBA" id="ARBA00022552"/>
    </source>
</evidence>
<dbReference type="CDD" id="cd00200">
    <property type="entry name" value="WD40"/>
    <property type="match status" value="1"/>
</dbReference>
<comment type="function">
    <text evidence="6">Component of the NOP7 complex, which is required for maturation of the 25S and 5.8S ribosomal RNAs and formation of the 60S ribosome.</text>
</comment>
<dbReference type="InterPro" id="IPR046362">
    <property type="entry name" value="Zw10/DSL1_C_sf"/>
</dbReference>
<dbReference type="PROSITE" id="PS50294">
    <property type="entry name" value="WD_REPEATS_REGION"/>
    <property type="match status" value="2"/>
</dbReference>
<keyword evidence="1 6" id="KW-0690">Ribosome biogenesis</keyword>
<evidence type="ECO:0000256" key="7">
    <source>
        <dbReference type="PROSITE-ProRule" id="PRU00221"/>
    </source>
</evidence>
<dbReference type="SUPFAM" id="SSF50978">
    <property type="entry name" value="WD40 repeat-like"/>
    <property type="match status" value="1"/>
</dbReference>
<evidence type="ECO:0000256" key="6">
    <source>
        <dbReference type="HAMAP-Rule" id="MF_03029"/>
    </source>
</evidence>
<keyword evidence="13" id="KW-1185">Reference proteome</keyword>
<dbReference type="PROSITE" id="PS50082">
    <property type="entry name" value="WD_REPEATS_2"/>
    <property type="match status" value="5"/>
</dbReference>
<feature type="compositionally biased region" description="Acidic residues" evidence="9">
    <location>
        <begin position="454"/>
        <end position="499"/>
    </location>
</feature>
<dbReference type="SMART" id="SM00320">
    <property type="entry name" value="WD40"/>
    <property type="match status" value="7"/>
</dbReference>
<feature type="repeat" description="WD" evidence="7">
    <location>
        <begin position="881"/>
        <end position="903"/>
    </location>
</feature>
<evidence type="ECO:0000256" key="5">
    <source>
        <dbReference type="ARBA" id="ARBA00023242"/>
    </source>
</evidence>
<dbReference type="PANTHER" id="PTHR12205:SF0">
    <property type="entry name" value="CENTROMERE_KINETOCHORE PROTEIN ZW10 HOMOLOG"/>
    <property type="match status" value="1"/>
</dbReference>
<dbReference type="InterPro" id="IPR001680">
    <property type="entry name" value="WD40_rpt"/>
</dbReference>
<evidence type="ECO:0000256" key="4">
    <source>
        <dbReference type="ARBA" id="ARBA00022737"/>
    </source>
</evidence>
<dbReference type="InterPro" id="IPR028599">
    <property type="entry name" value="WDR12/Ytm1"/>
</dbReference>
<dbReference type="GO" id="GO:0000463">
    <property type="term" value="P:maturation of LSU-rRNA from tricistronic rRNA transcript (SSU-rRNA, 5.8S rRNA, LSU-rRNA)"/>
    <property type="evidence" value="ECO:0007669"/>
    <property type="project" value="UniProtKB-UniRule"/>
</dbReference>
<organism evidence="12 13">
    <name type="scientific">Talaromyces pinophilus</name>
    <name type="common">Penicillium pinophilum</name>
    <dbReference type="NCBI Taxonomy" id="128442"/>
    <lineage>
        <taxon>Eukaryota</taxon>
        <taxon>Fungi</taxon>
        <taxon>Dikarya</taxon>
        <taxon>Ascomycota</taxon>
        <taxon>Pezizomycotina</taxon>
        <taxon>Eurotiomycetes</taxon>
        <taxon>Eurotiomycetidae</taxon>
        <taxon>Eurotiales</taxon>
        <taxon>Trichocomaceae</taxon>
        <taxon>Talaromyces</taxon>
        <taxon>Talaromyces sect. Talaromyces</taxon>
    </lineage>
</organism>
<dbReference type="PANTHER" id="PTHR12205">
    <property type="entry name" value="CENTROMERE/KINETOCHORE PROTEIN ZW10"/>
    <property type="match status" value="1"/>
</dbReference>
<dbReference type="Proteomes" id="UP000053095">
    <property type="component" value="Unassembled WGS sequence"/>
</dbReference>
<gene>
    <name evidence="6" type="primary">YTM1</name>
    <name evidence="12" type="ORF">TCE0_039f12836</name>
</gene>
<dbReference type="Pfam" id="PF08154">
    <property type="entry name" value="NLE"/>
    <property type="match status" value="1"/>
</dbReference>
<comment type="subcellular location">
    <subcellularLocation>
        <location evidence="6">Nucleus</location>
        <location evidence="6">Nucleolus</location>
    </subcellularLocation>
    <subcellularLocation>
        <location evidence="6">Nucleus</location>
        <location evidence="6">Nucleoplasm</location>
    </subcellularLocation>
</comment>
<feature type="region of interest" description="Disordered" evidence="9">
    <location>
        <begin position="418"/>
        <end position="529"/>
    </location>
</feature>
<comment type="subunit">
    <text evidence="6">Component of the NOP7 complex, composed of ERB1, NOP7 and YTM1. Within the NOP7 complex ERB1 appears to interact directly with NOP7 and YTM1. The NOP7 complex also associates with the 66S pre-ribosome.</text>
</comment>
<dbReference type="GO" id="GO:0005654">
    <property type="term" value="C:nucleoplasm"/>
    <property type="evidence" value="ECO:0007669"/>
    <property type="project" value="UniProtKB-SubCell"/>
</dbReference>
<dbReference type="Pfam" id="PF00400">
    <property type="entry name" value="WD40"/>
    <property type="match status" value="4"/>
</dbReference>
<keyword evidence="3 7" id="KW-0853">WD repeat</keyword>
<keyword evidence="2 6" id="KW-0698">rRNA processing</keyword>
<feature type="compositionally biased region" description="Low complexity" evidence="9">
    <location>
        <begin position="443"/>
        <end position="453"/>
    </location>
</feature>
<dbReference type="InterPro" id="IPR036322">
    <property type="entry name" value="WD40_repeat_dom_sf"/>
</dbReference>
<dbReference type="AlphaFoldDB" id="A0A6N4SL68"/>
<dbReference type="InterPro" id="IPR012972">
    <property type="entry name" value="NLE"/>
</dbReference>
<feature type="repeat" description="WD" evidence="7">
    <location>
        <begin position="908"/>
        <end position="939"/>
    </location>
</feature>
<evidence type="ECO:0000313" key="13">
    <source>
        <dbReference type="Proteomes" id="UP000053095"/>
    </source>
</evidence>
<feature type="coiled-coil region" evidence="8">
    <location>
        <begin position="43"/>
        <end position="95"/>
    </location>
</feature>
<dbReference type="GO" id="GO:0005730">
    <property type="term" value="C:nucleolus"/>
    <property type="evidence" value="ECO:0007669"/>
    <property type="project" value="UniProtKB-SubCell"/>
</dbReference>
<dbReference type="GO" id="GO:0005737">
    <property type="term" value="C:cytoplasm"/>
    <property type="evidence" value="ECO:0007669"/>
    <property type="project" value="GOC"/>
</dbReference>
<dbReference type="InterPro" id="IPR015943">
    <property type="entry name" value="WD40/YVTN_repeat-like_dom_sf"/>
</dbReference>
<evidence type="ECO:0000259" key="11">
    <source>
        <dbReference type="Pfam" id="PF22766"/>
    </source>
</evidence>
<accession>A0A6N4SL68</accession>
<comment type="similarity">
    <text evidence="6">Belongs to the WD repeat WDR12/YTM1 family.</text>
</comment>